<dbReference type="SUPFAM" id="SSF47473">
    <property type="entry name" value="EF-hand"/>
    <property type="match status" value="1"/>
</dbReference>
<protein>
    <submittedName>
        <fullName evidence="4">EF-hand domain-containing protein</fullName>
    </submittedName>
</protein>
<feature type="signal peptide" evidence="1">
    <location>
        <begin position="1"/>
        <end position="25"/>
    </location>
</feature>
<dbReference type="AlphaFoldDB" id="A0A8B6X1C4"/>
<reference evidence="4" key="1">
    <citation type="submission" date="2025-08" db="UniProtKB">
        <authorList>
            <consortium name="RefSeq"/>
        </authorList>
    </citation>
    <scope>IDENTIFICATION</scope>
</reference>
<name>A0A8B6X1C4_9BURK</name>
<proteinExistence type="predicted"/>
<evidence type="ECO:0000259" key="2">
    <source>
        <dbReference type="PROSITE" id="PS50222"/>
    </source>
</evidence>
<evidence type="ECO:0000313" key="4">
    <source>
        <dbReference type="RefSeq" id="WP_028310418.1"/>
    </source>
</evidence>
<accession>A0A8B6X1C4</accession>
<feature type="chain" id="PRO_5034295162" evidence="1">
    <location>
        <begin position="26"/>
        <end position="135"/>
    </location>
</feature>
<dbReference type="OrthoDB" id="6706523at2"/>
<keyword evidence="1" id="KW-0732">Signal</keyword>
<dbReference type="Proteomes" id="UP000675920">
    <property type="component" value="Unplaced"/>
</dbReference>
<dbReference type="InterPro" id="IPR018247">
    <property type="entry name" value="EF_Hand_1_Ca_BS"/>
</dbReference>
<dbReference type="PROSITE" id="PS50222">
    <property type="entry name" value="EF_HAND_2"/>
    <property type="match status" value="2"/>
</dbReference>
<keyword evidence="3" id="KW-1185">Reference proteome</keyword>
<dbReference type="InterPro" id="IPR011992">
    <property type="entry name" value="EF-hand-dom_pair"/>
</dbReference>
<sequence>MTARTRFIHRAAALVVAGSAGLAFAAPSALLKALDPDNDGTVSLAEARTAAEARFAALDPDQDGTLDAKELEAVKITRAELGTVDPDRDGKLDKAEYLALVELRFKAADPDNDGTVSDAEFGTKAGKALASLLVK</sequence>
<dbReference type="PROSITE" id="PS00018">
    <property type="entry name" value="EF_HAND_1"/>
    <property type="match status" value="2"/>
</dbReference>
<dbReference type="InterPro" id="IPR002048">
    <property type="entry name" value="EF_hand_dom"/>
</dbReference>
<organism evidence="3 4">
    <name type="scientific">Derxia gummosa DSM 723</name>
    <dbReference type="NCBI Taxonomy" id="1121388"/>
    <lineage>
        <taxon>Bacteria</taxon>
        <taxon>Pseudomonadati</taxon>
        <taxon>Pseudomonadota</taxon>
        <taxon>Betaproteobacteria</taxon>
        <taxon>Burkholderiales</taxon>
        <taxon>Alcaligenaceae</taxon>
        <taxon>Derxia</taxon>
    </lineage>
</organism>
<feature type="domain" description="EF-hand" evidence="2">
    <location>
        <begin position="96"/>
        <end position="131"/>
    </location>
</feature>
<feature type="domain" description="EF-hand" evidence="2">
    <location>
        <begin position="46"/>
        <end position="81"/>
    </location>
</feature>
<dbReference type="Gene3D" id="1.10.238.10">
    <property type="entry name" value="EF-hand"/>
    <property type="match status" value="2"/>
</dbReference>
<dbReference type="Pfam" id="PF13499">
    <property type="entry name" value="EF-hand_7"/>
    <property type="match status" value="1"/>
</dbReference>
<evidence type="ECO:0000313" key="3">
    <source>
        <dbReference type="Proteomes" id="UP000675920"/>
    </source>
</evidence>
<dbReference type="RefSeq" id="WP_028310418.1">
    <property type="nucleotide sequence ID" value="NZ_AXWS01000007.1"/>
</dbReference>
<evidence type="ECO:0000256" key="1">
    <source>
        <dbReference type="SAM" id="SignalP"/>
    </source>
</evidence>
<dbReference type="GO" id="GO:0005509">
    <property type="term" value="F:calcium ion binding"/>
    <property type="evidence" value="ECO:0007669"/>
    <property type="project" value="InterPro"/>
</dbReference>